<dbReference type="EMBL" id="KN837545">
    <property type="protein sequence ID" value="KIJ24016.1"/>
    <property type="molecule type" value="Genomic_DNA"/>
</dbReference>
<feature type="compositionally biased region" description="Polar residues" evidence="1">
    <location>
        <begin position="150"/>
        <end position="159"/>
    </location>
</feature>
<dbReference type="AlphaFoldDB" id="A0A0C9UEY4"/>
<proteinExistence type="predicted"/>
<evidence type="ECO:0000313" key="2">
    <source>
        <dbReference type="EMBL" id="KIJ24016.1"/>
    </source>
</evidence>
<keyword evidence="3" id="KW-1185">Reference proteome</keyword>
<protein>
    <submittedName>
        <fullName evidence="2">Unplaced genomic scaffold SPHSTscaffold_470, whole genome shotgun sequence</fullName>
    </submittedName>
</protein>
<dbReference type="Proteomes" id="UP000054279">
    <property type="component" value="Unassembled WGS sequence"/>
</dbReference>
<feature type="compositionally biased region" description="Basic and acidic residues" evidence="1">
    <location>
        <begin position="160"/>
        <end position="169"/>
    </location>
</feature>
<gene>
    <name evidence="2" type="ORF">M422DRAFT_275296</name>
</gene>
<reference evidence="2 3" key="1">
    <citation type="submission" date="2014-06" db="EMBL/GenBank/DDBJ databases">
        <title>Evolutionary Origins and Diversification of the Mycorrhizal Mutualists.</title>
        <authorList>
            <consortium name="DOE Joint Genome Institute"/>
            <consortium name="Mycorrhizal Genomics Consortium"/>
            <person name="Kohler A."/>
            <person name="Kuo A."/>
            <person name="Nagy L.G."/>
            <person name="Floudas D."/>
            <person name="Copeland A."/>
            <person name="Barry K.W."/>
            <person name="Cichocki N."/>
            <person name="Veneault-Fourrey C."/>
            <person name="LaButti K."/>
            <person name="Lindquist E.A."/>
            <person name="Lipzen A."/>
            <person name="Lundell T."/>
            <person name="Morin E."/>
            <person name="Murat C."/>
            <person name="Riley R."/>
            <person name="Ohm R."/>
            <person name="Sun H."/>
            <person name="Tunlid A."/>
            <person name="Henrissat B."/>
            <person name="Grigoriev I.V."/>
            <person name="Hibbett D.S."/>
            <person name="Martin F."/>
        </authorList>
    </citation>
    <scope>NUCLEOTIDE SEQUENCE [LARGE SCALE GENOMIC DNA]</scope>
    <source>
        <strain evidence="2 3">SS14</strain>
    </source>
</reference>
<organism evidence="2 3">
    <name type="scientific">Sphaerobolus stellatus (strain SS14)</name>
    <dbReference type="NCBI Taxonomy" id="990650"/>
    <lineage>
        <taxon>Eukaryota</taxon>
        <taxon>Fungi</taxon>
        <taxon>Dikarya</taxon>
        <taxon>Basidiomycota</taxon>
        <taxon>Agaricomycotina</taxon>
        <taxon>Agaricomycetes</taxon>
        <taxon>Phallomycetidae</taxon>
        <taxon>Geastrales</taxon>
        <taxon>Sphaerobolaceae</taxon>
        <taxon>Sphaerobolus</taxon>
    </lineage>
</organism>
<name>A0A0C9UEY4_SPHS4</name>
<dbReference type="HOGENOM" id="CLU_037356_1_0_1"/>
<accession>A0A0C9UEY4</accession>
<sequence>MSVPNAIRDDPDSYFLEEDVDVAAWVGPQIIKGPKDKSQSTTYVKLPTGADFLTLLLKHCSLSKEQRYHQIIPYMERDEEKQPMSTAGIERAAYMQLHQSAPAPNKGKKPLTGNKAYNKQREPVLPYSGEPPSGEPDVEMSAPTVVGASGTLSDESTMNIDHELNDLYE</sequence>
<evidence type="ECO:0000313" key="3">
    <source>
        <dbReference type="Proteomes" id="UP000054279"/>
    </source>
</evidence>
<evidence type="ECO:0000256" key="1">
    <source>
        <dbReference type="SAM" id="MobiDB-lite"/>
    </source>
</evidence>
<feature type="region of interest" description="Disordered" evidence="1">
    <location>
        <begin position="97"/>
        <end position="169"/>
    </location>
</feature>